<keyword evidence="5 7" id="KW-0472">Membrane</keyword>
<organism evidence="10 11">
    <name type="scientific">Catalinimonas alkaloidigena</name>
    <dbReference type="NCBI Taxonomy" id="1075417"/>
    <lineage>
        <taxon>Bacteria</taxon>
        <taxon>Pseudomonadati</taxon>
        <taxon>Bacteroidota</taxon>
        <taxon>Cytophagia</taxon>
        <taxon>Cytophagales</taxon>
        <taxon>Catalimonadaceae</taxon>
        <taxon>Catalinimonas</taxon>
    </lineage>
</organism>
<dbReference type="EMBL" id="FNFO01000001">
    <property type="protein sequence ID" value="SDK01768.1"/>
    <property type="molecule type" value="Genomic_DNA"/>
</dbReference>
<dbReference type="Gene3D" id="2.170.130.10">
    <property type="entry name" value="TonB-dependent receptor, plug domain"/>
    <property type="match status" value="1"/>
</dbReference>
<evidence type="ECO:0000256" key="3">
    <source>
        <dbReference type="ARBA" id="ARBA00022452"/>
    </source>
</evidence>
<name>A0A1G8YG18_9BACT</name>
<dbReference type="SUPFAM" id="SSF49464">
    <property type="entry name" value="Carboxypeptidase regulatory domain-like"/>
    <property type="match status" value="1"/>
</dbReference>
<keyword evidence="6 7" id="KW-0998">Cell outer membrane</keyword>
<dbReference type="Gene3D" id="2.60.40.1120">
    <property type="entry name" value="Carboxypeptidase-like, regulatory domain"/>
    <property type="match status" value="1"/>
</dbReference>
<dbReference type="NCBIfam" id="TIGR04057">
    <property type="entry name" value="SusC_RagA_signa"/>
    <property type="match status" value="1"/>
</dbReference>
<dbReference type="Pfam" id="PF07715">
    <property type="entry name" value="Plug"/>
    <property type="match status" value="1"/>
</dbReference>
<reference evidence="10 11" key="1">
    <citation type="submission" date="2016-10" db="EMBL/GenBank/DDBJ databases">
        <authorList>
            <person name="de Groot N.N."/>
        </authorList>
    </citation>
    <scope>NUCLEOTIDE SEQUENCE [LARGE SCALE GENOMIC DNA]</scope>
    <source>
        <strain evidence="10 11">DSM 25186</strain>
    </source>
</reference>
<dbReference type="OrthoDB" id="9768177at2"/>
<dbReference type="Proteomes" id="UP000198510">
    <property type="component" value="Unassembled WGS sequence"/>
</dbReference>
<dbReference type="PROSITE" id="PS52016">
    <property type="entry name" value="TONB_DEPENDENT_REC_3"/>
    <property type="match status" value="1"/>
</dbReference>
<sequence>MKHTLPLLFWLLTVGALMAQERTVTGTVTLADDGSALPGVNVLVKGTPIGTITDLDGHYTLTVPGPDDRLIFSFIGFLSQELPVGNQSTLDVAMQTDTRQLNEVVVNALGFEEDADHLGSTSSKINGEALAKSGEAGLINSMAGRAAGVQVTRSAGDPGAGSYIQIRGQSTITGNSQPLIILDGIPISNTSEGSTSGGVVQQSRLNDINPNDIASMQILKGASAAALWGSRAANGVIVITTKKGQQNDKLNITYSSTYSFDQVNRFHPRQSAFGQGSGGAYSPTASTSWGDKIADRTGGEDVVKTDGEFFEGYATGTRYYPILEKNTQDLYTDSNYDKVFQTGRFWENSLSMSGGGEKSSFFFSLGDLKQNGVIRGNSDYRRTTIRFNSERKFNKIVKLSTQANYVRSTSDRVQRGNNTAGVIVGLLRNPPDFDVTDYIGSYYATPNASPLLNRQRSYRRYLGNNANPIYNNPLWAMYEQENSSAVDRFIVSSELNIKPVQWFDLTARGGVDFYTDERINDFPVGDVIGAANGQFENVITKETEKNFDLIGRVVKSFGNVVSSTLVGGFNINDRQYRNLGATINNFLIADGPQNFSNATATNKNPQNVYSHIRTTRLYSTLNLGLYSSVFLNLSGAAESASTFGENASKTFFYPSADVAWQFTDLAFLRSSPVLSFGKLRASYGVVGVQPLPYRTTTDFVTAEFSNSPWGDVLVGSQFGNGAFIQSKEQGDDQLKPERKTEYELGADLRFLNDKLAVAFTYYQNKVEDLLVPVTLAASTGFASKYTNAATLENKGVELDLSYSLLQTNHVRVTLNGNFNRNRNQVLDLAGTESIFLDGILDFMDSRAVEGQPVGVHWGGRYARNDDGSLVLDANGFPTVAPTSGVIGNPNPDWRGGFGGTIDYKQFSLNVLFETSQGGDIYSGTRSIMYNFGTHADVGKEITLSEPLVNYAGATFDAGTTVRGNIADYGAGPVLLDESFYTTLGSGFGSLKEQFIEDASWTRLRQVALSYHLASEGFQKKTKLHALDITATGRNLLLWTQVVGVDPETNLTGVSNGRGMDYFNTPGTRSYLLTLTITY</sequence>
<dbReference type="AlphaFoldDB" id="A0A1G8YG18"/>
<dbReference type="InterPro" id="IPR039426">
    <property type="entry name" value="TonB-dep_rcpt-like"/>
</dbReference>
<keyword evidence="4 7" id="KW-0812">Transmembrane</keyword>
<feature type="chain" id="PRO_5011472558" evidence="8">
    <location>
        <begin position="20"/>
        <end position="1078"/>
    </location>
</feature>
<evidence type="ECO:0000259" key="9">
    <source>
        <dbReference type="Pfam" id="PF07715"/>
    </source>
</evidence>
<comment type="subcellular location">
    <subcellularLocation>
        <location evidence="1 7">Cell outer membrane</location>
        <topology evidence="1 7">Multi-pass membrane protein</topology>
    </subcellularLocation>
</comment>
<accession>A0A1G8YG18</accession>
<dbReference type="InterPro" id="IPR023997">
    <property type="entry name" value="TonB-dep_OMP_SusC/RagA_CS"/>
</dbReference>
<evidence type="ECO:0000313" key="11">
    <source>
        <dbReference type="Proteomes" id="UP000198510"/>
    </source>
</evidence>
<dbReference type="InterPro" id="IPR012910">
    <property type="entry name" value="Plug_dom"/>
</dbReference>
<gene>
    <name evidence="10" type="ORF">SAMN05421823_101664</name>
</gene>
<dbReference type="InterPro" id="IPR023996">
    <property type="entry name" value="TonB-dep_OMP_SusC/RagA"/>
</dbReference>
<protein>
    <submittedName>
        <fullName evidence="10">TonB-linked outer membrane protein, SusC/RagA family</fullName>
    </submittedName>
</protein>
<keyword evidence="8" id="KW-0732">Signal</keyword>
<evidence type="ECO:0000313" key="10">
    <source>
        <dbReference type="EMBL" id="SDK01768.1"/>
    </source>
</evidence>
<dbReference type="InterPro" id="IPR008969">
    <property type="entry name" value="CarboxyPept-like_regulatory"/>
</dbReference>
<evidence type="ECO:0000256" key="5">
    <source>
        <dbReference type="ARBA" id="ARBA00023136"/>
    </source>
</evidence>
<dbReference type="SUPFAM" id="SSF56935">
    <property type="entry name" value="Porins"/>
    <property type="match status" value="1"/>
</dbReference>
<evidence type="ECO:0000256" key="2">
    <source>
        <dbReference type="ARBA" id="ARBA00022448"/>
    </source>
</evidence>
<dbReference type="RefSeq" id="WP_089678931.1">
    <property type="nucleotide sequence ID" value="NZ_FNFO01000001.1"/>
</dbReference>
<feature type="domain" description="TonB-dependent receptor plug" evidence="9">
    <location>
        <begin position="120"/>
        <end position="236"/>
    </location>
</feature>
<keyword evidence="2 7" id="KW-0813">Transport</keyword>
<proteinExistence type="inferred from homology"/>
<dbReference type="NCBIfam" id="TIGR04056">
    <property type="entry name" value="OMP_RagA_SusC"/>
    <property type="match status" value="1"/>
</dbReference>
<dbReference type="InterPro" id="IPR037066">
    <property type="entry name" value="Plug_dom_sf"/>
</dbReference>
<dbReference type="InterPro" id="IPR036942">
    <property type="entry name" value="Beta-barrel_TonB_sf"/>
</dbReference>
<evidence type="ECO:0000256" key="7">
    <source>
        <dbReference type="PROSITE-ProRule" id="PRU01360"/>
    </source>
</evidence>
<evidence type="ECO:0000256" key="1">
    <source>
        <dbReference type="ARBA" id="ARBA00004571"/>
    </source>
</evidence>
<keyword evidence="3 7" id="KW-1134">Transmembrane beta strand</keyword>
<dbReference type="Gene3D" id="2.40.170.20">
    <property type="entry name" value="TonB-dependent receptor, beta-barrel domain"/>
    <property type="match status" value="1"/>
</dbReference>
<dbReference type="Pfam" id="PF13715">
    <property type="entry name" value="CarbopepD_reg_2"/>
    <property type="match status" value="1"/>
</dbReference>
<keyword evidence="11" id="KW-1185">Reference proteome</keyword>
<dbReference type="STRING" id="1075417.SAMN05421823_101664"/>
<evidence type="ECO:0000256" key="6">
    <source>
        <dbReference type="ARBA" id="ARBA00023237"/>
    </source>
</evidence>
<evidence type="ECO:0000256" key="4">
    <source>
        <dbReference type="ARBA" id="ARBA00022692"/>
    </source>
</evidence>
<feature type="signal peptide" evidence="8">
    <location>
        <begin position="1"/>
        <end position="19"/>
    </location>
</feature>
<comment type="similarity">
    <text evidence="7">Belongs to the TonB-dependent receptor family.</text>
</comment>
<dbReference type="GO" id="GO:0009279">
    <property type="term" value="C:cell outer membrane"/>
    <property type="evidence" value="ECO:0007669"/>
    <property type="project" value="UniProtKB-SubCell"/>
</dbReference>
<evidence type="ECO:0000256" key="8">
    <source>
        <dbReference type="SAM" id="SignalP"/>
    </source>
</evidence>